<dbReference type="GO" id="GO:0004930">
    <property type="term" value="F:G protein-coupled receptor activity"/>
    <property type="evidence" value="ECO:0007669"/>
    <property type="project" value="UniProtKB-KW"/>
</dbReference>
<keyword evidence="3 9" id="KW-0812">Transmembrane</keyword>
<reference evidence="13" key="1">
    <citation type="submission" date="2022-01" db="EMBL/GenBank/DDBJ databases">
        <title>Genome Sequence Resource for Two Populations of Ditylenchus destructor, the Migratory Endoparasitic Phytonematode.</title>
        <authorList>
            <person name="Zhang H."/>
            <person name="Lin R."/>
            <person name="Xie B."/>
        </authorList>
    </citation>
    <scope>NUCLEOTIDE SEQUENCE</scope>
    <source>
        <strain evidence="13">BazhouSP</strain>
    </source>
</reference>
<evidence type="ECO:0000256" key="1">
    <source>
        <dbReference type="ARBA" id="ARBA00004651"/>
    </source>
</evidence>
<feature type="region of interest" description="Disordered" evidence="10">
    <location>
        <begin position="336"/>
        <end position="366"/>
    </location>
</feature>
<feature type="domain" description="G-protein coupled receptors family 1 profile" evidence="12">
    <location>
        <begin position="76"/>
        <end position="304"/>
    </location>
</feature>
<evidence type="ECO:0000256" key="2">
    <source>
        <dbReference type="ARBA" id="ARBA00022475"/>
    </source>
</evidence>
<feature type="transmembrane region" description="Helical" evidence="11">
    <location>
        <begin position="135"/>
        <end position="153"/>
    </location>
</feature>
<keyword evidence="4 11" id="KW-1133">Transmembrane helix</keyword>
<dbReference type="PROSITE" id="PS50262">
    <property type="entry name" value="G_PROTEIN_RECEP_F1_2"/>
    <property type="match status" value="1"/>
</dbReference>
<accession>A0AAD4MSP3</accession>
<dbReference type="InterPro" id="IPR000276">
    <property type="entry name" value="GPCR_Rhodpsn"/>
</dbReference>
<keyword evidence="7 9" id="KW-0675">Receptor</keyword>
<evidence type="ECO:0000313" key="14">
    <source>
        <dbReference type="Proteomes" id="UP001201812"/>
    </source>
</evidence>
<dbReference type="CDD" id="cd00637">
    <property type="entry name" value="7tm_classA_rhodopsin-like"/>
    <property type="match status" value="1"/>
</dbReference>
<evidence type="ECO:0000313" key="13">
    <source>
        <dbReference type="EMBL" id="KAI1705546.1"/>
    </source>
</evidence>
<feature type="transmembrane region" description="Helical" evidence="11">
    <location>
        <begin position="64"/>
        <end position="86"/>
    </location>
</feature>
<keyword evidence="14" id="KW-1185">Reference proteome</keyword>
<dbReference type="GO" id="GO:0005886">
    <property type="term" value="C:plasma membrane"/>
    <property type="evidence" value="ECO:0007669"/>
    <property type="project" value="UniProtKB-SubCell"/>
</dbReference>
<evidence type="ECO:0000256" key="9">
    <source>
        <dbReference type="RuleBase" id="RU000688"/>
    </source>
</evidence>
<comment type="similarity">
    <text evidence="9">Belongs to the G-protein coupled receptor 1 family.</text>
</comment>
<feature type="transmembrane region" description="Helical" evidence="11">
    <location>
        <begin position="230"/>
        <end position="253"/>
    </location>
</feature>
<keyword evidence="5 9" id="KW-0297">G-protein coupled receptor</keyword>
<evidence type="ECO:0000256" key="5">
    <source>
        <dbReference type="ARBA" id="ARBA00023040"/>
    </source>
</evidence>
<proteinExistence type="inferred from homology"/>
<dbReference type="EMBL" id="JAKKPZ010000055">
    <property type="protein sequence ID" value="KAI1705546.1"/>
    <property type="molecule type" value="Genomic_DNA"/>
</dbReference>
<keyword evidence="8 9" id="KW-0807">Transducer</keyword>
<feature type="transmembrane region" description="Helical" evidence="11">
    <location>
        <begin position="98"/>
        <end position="123"/>
    </location>
</feature>
<dbReference type="InterPro" id="IPR017452">
    <property type="entry name" value="GPCR_Rhodpsn_7TM"/>
</dbReference>
<dbReference type="PANTHER" id="PTHR24228:SF59">
    <property type="entry name" value="NEUROPEPTIDE RECEPTOR 15"/>
    <property type="match status" value="1"/>
</dbReference>
<keyword evidence="6 11" id="KW-0472">Membrane</keyword>
<dbReference type="PRINTS" id="PR00237">
    <property type="entry name" value="GPCRRHODOPSN"/>
</dbReference>
<dbReference type="Pfam" id="PF00001">
    <property type="entry name" value="7tm_1"/>
    <property type="match status" value="1"/>
</dbReference>
<dbReference type="SUPFAM" id="SSF81321">
    <property type="entry name" value="Family A G protein-coupled receptor-like"/>
    <property type="match status" value="1"/>
</dbReference>
<evidence type="ECO:0000256" key="8">
    <source>
        <dbReference type="ARBA" id="ARBA00023224"/>
    </source>
</evidence>
<organism evidence="13 14">
    <name type="scientific">Ditylenchus destructor</name>
    <dbReference type="NCBI Taxonomy" id="166010"/>
    <lineage>
        <taxon>Eukaryota</taxon>
        <taxon>Metazoa</taxon>
        <taxon>Ecdysozoa</taxon>
        <taxon>Nematoda</taxon>
        <taxon>Chromadorea</taxon>
        <taxon>Rhabditida</taxon>
        <taxon>Tylenchina</taxon>
        <taxon>Tylenchomorpha</taxon>
        <taxon>Sphaerularioidea</taxon>
        <taxon>Anguinidae</taxon>
        <taxon>Anguininae</taxon>
        <taxon>Ditylenchus</taxon>
    </lineage>
</organism>
<evidence type="ECO:0000256" key="6">
    <source>
        <dbReference type="ARBA" id="ARBA00023136"/>
    </source>
</evidence>
<dbReference type="AlphaFoldDB" id="A0AAD4MSP3"/>
<evidence type="ECO:0000256" key="4">
    <source>
        <dbReference type="ARBA" id="ARBA00022989"/>
    </source>
</evidence>
<dbReference type="Gene3D" id="1.20.1070.10">
    <property type="entry name" value="Rhodopsin 7-helix transmembrane proteins"/>
    <property type="match status" value="1"/>
</dbReference>
<comment type="subcellular location">
    <subcellularLocation>
        <location evidence="1">Cell membrane</location>
        <topology evidence="1">Multi-pass membrane protein</topology>
    </subcellularLocation>
</comment>
<name>A0AAD4MSP3_9BILA</name>
<protein>
    <submittedName>
        <fullName evidence="13">7 transmembrane receptor (Rhodopsin family) domain-containing protein</fullName>
    </submittedName>
</protein>
<evidence type="ECO:0000256" key="3">
    <source>
        <dbReference type="ARBA" id="ARBA00022692"/>
    </source>
</evidence>
<feature type="transmembrane region" description="Helical" evidence="11">
    <location>
        <begin position="174"/>
        <end position="197"/>
    </location>
</feature>
<gene>
    <name evidence="13" type="ORF">DdX_13508</name>
</gene>
<evidence type="ECO:0000256" key="10">
    <source>
        <dbReference type="SAM" id="MobiDB-lite"/>
    </source>
</evidence>
<evidence type="ECO:0000256" key="11">
    <source>
        <dbReference type="SAM" id="Phobius"/>
    </source>
</evidence>
<evidence type="ECO:0000256" key="7">
    <source>
        <dbReference type="ARBA" id="ARBA00023170"/>
    </source>
</evidence>
<dbReference type="PANTHER" id="PTHR24228">
    <property type="entry name" value="B2 BRADYKININ RECEPTOR/ANGIOTENSIN II RECEPTOR"/>
    <property type="match status" value="1"/>
</dbReference>
<dbReference type="Proteomes" id="UP001201812">
    <property type="component" value="Unassembled WGS sequence"/>
</dbReference>
<dbReference type="PROSITE" id="PS00237">
    <property type="entry name" value="G_PROTEIN_RECEP_F1_1"/>
    <property type="match status" value="1"/>
</dbReference>
<keyword evidence="2" id="KW-1003">Cell membrane</keyword>
<comment type="caution">
    <text evidence="13">The sequence shown here is derived from an EMBL/GenBank/DDBJ whole genome shotgun (WGS) entry which is preliminary data.</text>
</comment>
<evidence type="ECO:0000259" key="12">
    <source>
        <dbReference type="PROSITE" id="PS50262"/>
    </source>
</evidence>
<sequence length="366" mass="42159">MRNFPIDPVYTKNMISQQDEINGGDNVNGLMSLVSGIRHRIIENLNKRLSSEKSALLWQRKFDYFYIIIVVIGLLGNIICIVTLLFCKPLSKNLVNKYLVVLLLSDTLFNLWILAVFLNLRIITWKFWTCVVANHIYHGTVCASSNVIVLLTMERFFAIVFPLQHMQYHHISRLKLVAIFLLPMQLWTIYFDLLPYIDPEELTSATMLRRFFRNDVCEYRALLSVAMVYIPFYISILILPLFSAIFVNIIILIKLRKRPKPQNSSTPLATIENQVKSDDSHRILWILPLIYIALTTPNVVTQIVGQVRDSSTFRKAFVPFWSQKLKRIRFSPTSAVTKTNNNPNSVSVNAGKLDSGTSRETQETDL</sequence>
<feature type="compositionally biased region" description="Polar residues" evidence="10">
    <location>
        <begin position="336"/>
        <end position="348"/>
    </location>
</feature>